<dbReference type="PROSITE" id="PS51257">
    <property type="entry name" value="PROKAR_LIPOPROTEIN"/>
    <property type="match status" value="1"/>
</dbReference>
<feature type="signal peptide" evidence="1">
    <location>
        <begin position="1"/>
        <end position="22"/>
    </location>
</feature>
<evidence type="ECO:0000313" key="3">
    <source>
        <dbReference type="Proteomes" id="UP000672097"/>
    </source>
</evidence>
<accession>A0ABS5DXS0</accession>
<feature type="chain" id="PRO_5047015836" evidence="1">
    <location>
        <begin position="23"/>
        <end position="104"/>
    </location>
</feature>
<proteinExistence type="predicted"/>
<keyword evidence="1" id="KW-0732">Signal</keyword>
<evidence type="ECO:0000313" key="2">
    <source>
        <dbReference type="EMBL" id="MBQ0935953.1"/>
    </source>
</evidence>
<evidence type="ECO:0000256" key="1">
    <source>
        <dbReference type="SAM" id="SignalP"/>
    </source>
</evidence>
<organism evidence="2 3">
    <name type="scientific">Ideonella paludis</name>
    <dbReference type="NCBI Taxonomy" id="1233411"/>
    <lineage>
        <taxon>Bacteria</taxon>
        <taxon>Pseudomonadati</taxon>
        <taxon>Pseudomonadota</taxon>
        <taxon>Betaproteobacteria</taxon>
        <taxon>Burkholderiales</taxon>
        <taxon>Sphaerotilaceae</taxon>
        <taxon>Ideonella</taxon>
    </lineage>
</organism>
<dbReference type="EMBL" id="JAGQDG010000004">
    <property type="protein sequence ID" value="MBQ0935953.1"/>
    <property type="molecule type" value="Genomic_DNA"/>
</dbReference>
<name>A0ABS5DXS0_9BURK</name>
<protein>
    <submittedName>
        <fullName evidence="2">Uncharacterized protein</fullName>
    </submittedName>
</protein>
<dbReference type="RefSeq" id="WP_210809270.1">
    <property type="nucleotide sequence ID" value="NZ_JAGQDG010000004.1"/>
</dbReference>
<keyword evidence="3" id="KW-1185">Reference proteome</keyword>
<sequence>MKASTITAIAALLSLSCRPSIAVSFSDAAGNLVLFEYAALSAEYCEQRGFPSRSIYSTWQQKHAPLQKESMQRILAEAESRGLPKNEQEHVLSEALANQRKLAS</sequence>
<dbReference type="Proteomes" id="UP000672097">
    <property type="component" value="Unassembled WGS sequence"/>
</dbReference>
<comment type="caution">
    <text evidence="2">The sequence shown here is derived from an EMBL/GenBank/DDBJ whole genome shotgun (WGS) entry which is preliminary data.</text>
</comment>
<gene>
    <name evidence="2" type="ORF">KAK11_11505</name>
</gene>
<reference evidence="2 3" key="1">
    <citation type="submission" date="2021-04" db="EMBL/GenBank/DDBJ databases">
        <title>The genome sequence of type strain Ideonella paludis KCTC 32238.</title>
        <authorList>
            <person name="Liu Y."/>
        </authorList>
    </citation>
    <scope>NUCLEOTIDE SEQUENCE [LARGE SCALE GENOMIC DNA]</scope>
    <source>
        <strain evidence="2 3">KCTC 32238</strain>
    </source>
</reference>